<evidence type="ECO:0000313" key="2">
    <source>
        <dbReference type="EMBL" id="KAF8913210.1"/>
    </source>
</evidence>
<name>A0A9P5TTI5_GYMJU</name>
<feature type="compositionally biased region" description="Polar residues" evidence="1">
    <location>
        <begin position="203"/>
        <end position="231"/>
    </location>
</feature>
<feature type="compositionally biased region" description="Low complexity" evidence="1">
    <location>
        <begin position="256"/>
        <end position="265"/>
    </location>
</feature>
<feature type="region of interest" description="Disordered" evidence="1">
    <location>
        <begin position="203"/>
        <end position="265"/>
    </location>
</feature>
<organism evidence="2 3">
    <name type="scientific">Gymnopilus junonius</name>
    <name type="common">Spectacular rustgill mushroom</name>
    <name type="synonym">Gymnopilus spectabilis subsp. junonius</name>
    <dbReference type="NCBI Taxonomy" id="109634"/>
    <lineage>
        <taxon>Eukaryota</taxon>
        <taxon>Fungi</taxon>
        <taxon>Dikarya</taxon>
        <taxon>Basidiomycota</taxon>
        <taxon>Agaricomycotina</taxon>
        <taxon>Agaricomycetes</taxon>
        <taxon>Agaricomycetidae</taxon>
        <taxon>Agaricales</taxon>
        <taxon>Agaricineae</taxon>
        <taxon>Hymenogastraceae</taxon>
        <taxon>Gymnopilus</taxon>
    </lineage>
</organism>
<proteinExistence type="predicted"/>
<dbReference type="EMBL" id="JADNYJ010000002">
    <property type="protein sequence ID" value="KAF8913210.1"/>
    <property type="molecule type" value="Genomic_DNA"/>
</dbReference>
<evidence type="ECO:0000313" key="3">
    <source>
        <dbReference type="Proteomes" id="UP000724874"/>
    </source>
</evidence>
<protein>
    <submittedName>
        <fullName evidence="2">Uncharacterized protein</fullName>
    </submittedName>
</protein>
<keyword evidence="3" id="KW-1185">Reference proteome</keyword>
<reference evidence="2" key="1">
    <citation type="submission" date="2020-11" db="EMBL/GenBank/DDBJ databases">
        <authorList>
            <consortium name="DOE Joint Genome Institute"/>
            <person name="Ahrendt S."/>
            <person name="Riley R."/>
            <person name="Andreopoulos W."/>
            <person name="LaButti K."/>
            <person name="Pangilinan J."/>
            <person name="Ruiz-duenas F.J."/>
            <person name="Barrasa J.M."/>
            <person name="Sanchez-Garcia M."/>
            <person name="Camarero S."/>
            <person name="Miyauchi S."/>
            <person name="Serrano A."/>
            <person name="Linde D."/>
            <person name="Babiker R."/>
            <person name="Drula E."/>
            <person name="Ayuso-Fernandez I."/>
            <person name="Pacheco R."/>
            <person name="Padilla G."/>
            <person name="Ferreira P."/>
            <person name="Barriuso J."/>
            <person name="Kellner H."/>
            <person name="Castanera R."/>
            <person name="Alfaro M."/>
            <person name="Ramirez L."/>
            <person name="Pisabarro A.G."/>
            <person name="Kuo A."/>
            <person name="Tritt A."/>
            <person name="Lipzen A."/>
            <person name="He G."/>
            <person name="Yan M."/>
            <person name="Ng V."/>
            <person name="Cullen D."/>
            <person name="Martin F."/>
            <person name="Rosso M.-N."/>
            <person name="Henrissat B."/>
            <person name="Hibbett D."/>
            <person name="Martinez A.T."/>
            <person name="Grigoriev I.V."/>
        </authorList>
    </citation>
    <scope>NUCLEOTIDE SEQUENCE</scope>
    <source>
        <strain evidence="2">AH 44721</strain>
    </source>
</reference>
<comment type="caution">
    <text evidence="2">The sequence shown here is derived from an EMBL/GenBank/DDBJ whole genome shotgun (WGS) entry which is preliminary data.</text>
</comment>
<accession>A0A9P5TTI5</accession>
<dbReference type="Proteomes" id="UP000724874">
    <property type="component" value="Unassembled WGS sequence"/>
</dbReference>
<dbReference type="AlphaFoldDB" id="A0A9P5TTI5"/>
<gene>
    <name evidence="2" type="ORF">CPB84DRAFT_1760674</name>
</gene>
<dbReference type="OrthoDB" id="3070238at2759"/>
<sequence length="265" mass="27308">MKLFYDFSLARFSPIINTIKSLSNPSHNLYKHFAVTTYSAYHLRLLLSMKLPASSSILLATLAMSSSSSCLIAAAPAGSDPADNGMTSATSNQHIPSLREITPGYSTELNAQESSGTVFERAVSYPGRLSTRDSLVGSLVNAVRQIPVAGEVLGKVLSSLLVATQGPTGAKSMDVDGAGPTVDPQDMQALQDAISELSRTLNSTAPKDVSGSSDNNGTHDSGPSSSATPENATAKSDDDASTASSSPIPGNPPNSPINASLPVGV</sequence>
<evidence type="ECO:0000256" key="1">
    <source>
        <dbReference type="SAM" id="MobiDB-lite"/>
    </source>
</evidence>